<evidence type="ECO:0000313" key="5">
    <source>
        <dbReference type="Proteomes" id="UP000050430"/>
    </source>
</evidence>
<evidence type="ECO:0000256" key="2">
    <source>
        <dbReference type="PROSITE-ProRule" id="PRU00703"/>
    </source>
</evidence>
<evidence type="ECO:0000256" key="1">
    <source>
        <dbReference type="ARBA" id="ARBA00023122"/>
    </source>
</evidence>
<dbReference type="Gene3D" id="3.10.580.10">
    <property type="entry name" value="CBS-domain"/>
    <property type="match status" value="1"/>
</dbReference>
<gene>
    <name evidence="4" type="ORF">ADM99_11920</name>
</gene>
<dbReference type="Proteomes" id="UP000050430">
    <property type="component" value="Unassembled WGS sequence"/>
</dbReference>
<evidence type="ECO:0000313" key="4">
    <source>
        <dbReference type="EMBL" id="KPL71001.1"/>
    </source>
</evidence>
<dbReference type="InterPro" id="IPR044725">
    <property type="entry name" value="CBSX3_CBS_dom"/>
</dbReference>
<organism evidence="4 5">
    <name type="scientific">Leptolinea tardivitalis</name>
    <dbReference type="NCBI Taxonomy" id="229920"/>
    <lineage>
        <taxon>Bacteria</taxon>
        <taxon>Bacillati</taxon>
        <taxon>Chloroflexota</taxon>
        <taxon>Anaerolineae</taxon>
        <taxon>Anaerolineales</taxon>
        <taxon>Anaerolineaceae</taxon>
        <taxon>Leptolinea</taxon>
    </lineage>
</organism>
<dbReference type="STRING" id="229920.ADM99_11920"/>
<dbReference type="InterPro" id="IPR046342">
    <property type="entry name" value="CBS_dom_sf"/>
</dbReference>
<dbReference type="EMBL" id="LGCK01000012">
    <property type="protein sequence ID" value="KPL71001.1"/>
    <property type="molecule type" value="Genomic_DNA"/>
</dbReference>
<dbReference type="CDD" id="cd04623">
    <property type="entry name" value="CBS_pair_bac_euk"/>
    <property type="match status" value="1"/>
</dbReference>
<feature type="domain" description="CBS" evidence="3">
    <location>
        <begin position="76"/>
        <end position="131"/>
    </location>
</feature>
<dbReference type="AlphaFoldDB" id="A0A0P6WXD6"/>
<accession>A0A0P6WXD6</accession>
<evidence type="ECO:0000259" key="3">
    <source>
        <dbReference type="PROSITE" id="PS51371"/>
    </source>
</evidence>
<dbReference type="InterPro" id="IPR000644">
    <property type="entry name" value="CBS_dom"/>
</dbReference>
<dbReference type="OrthoDB" id="9802114at2"/>
<dbReference type="PANTHER" id="PTHR43080">
    <property type="entry name" value="CBS DOMAIN-CONTAINING PROTEIN CBSX3, MITOCHONDRIAL"/>
    <property type="match status" value="1"/>
</dbReference>
<dbReference type="PANTHER" id="PTHR43080:SF2">
    <property type="entry name" value="CBS DOMAIN-CONTAINING PROTEIN"/>
    <property type="match status" value="1"/>
</dbReference>
<keyword evidence="1 2" id="KW-0129">CBS domain</keyword>
<comment type="caution">
    <text evidence="4">The sequence shown here is derived from an EMBL/GenBank/DDBJ whole genome shotgun (WGS) entry which is preliminary data.</text>
</comment>
<dbReference type="RefSeq" id="WP_062422727.1">
    <property type="nucleotide sequence ID" value="NZ_BBYA01000011.1"/>
</dbReference>
<name>A0A0P6WXD6_9CHLR</name>
<proteinExistence type="predicted"/>
<sequence length="147" mass="16547">MVTVRDLLRNKGGDVWSVSPETTMIDTLHLLAKKDVGALMVTKEGKIVGVVSERDFVRSIAQTGQCLLYSTVERYMTTEISTVTPDQSIEQCMQLMTDRHIRHLPVLENEKLIGVISIGDVVRELISNKQLTINQLEDYIQGRTYPA</sequence>
<feature type="domain" description="CBS" evidence="3">
    <location>
        <begin position="9"/>
        <end position="67"/>
    </location>
</feature>
<dbReference type="SMART" id="SM00116">
    <property type="entry name" value="CBS"/>
    <property type="match status" value="2"/>
</dbReference>
<reference evidence="4 5" key="1">
    <citation type="submission" date="2015-07" db="EMBL/GenBank/DDBJ databases">
        <title>Genome sequence of Leptolinea tardivitalis DSM 16556.</title>
        <authorList>
            <person name="Hemp J."/>
            <person name="Ward L.M."/>
            <person name="Pace L.A."/>
            <person name="Fischer W.W."/>
        </authorList>
    </citation>
    <scope>NUCLEOTIDE SEQUENCE [LARGE SCALE GENOMIC DNA]</scope>
    <source>
        <strain evidence="4 5">YMTK-2</strain>
    </source>
</reference>
<protein>
    <recommendedName>
        <fullName evidence="3">CBS domain-containing protein</fullName>
    </recommendedName>
</protein>
<dbReference type="InterPro" id="IPR051257">
    <property type="entry name" value="Diverse_CBS-Domain"/>
</dbReference>
<dbReference type="SUPFAM" id="SSF54631">
    <property type="entry name" value="CBS-domain pair"/>
    <property type="match status" value="1"/>
</dbReference>
<dbReference type="PROSITE" id="PS51371">
    <property type="entry name" value="CBS"/>
    <property type="match status" value="2"/>
</dbReference>
<dbReference type="Pfam" id="PF00571">
    <property type="entry name" value="CBS"/>
    <property type="match status" value="2"/>
</dbReference>
<keyword evidence="5" id="KW-1185">Reference proteome</keyword>